<dbReference type="SUPFAM" id="SSF48452">
    <property type="entry name" value="TPR-like"/>
    <property type="match status" value="2"/>
</dbReference>
<dbReference type="AlphaFoldDB" id="A0A8J3PXV0"/>
<accession>A0A8J3PXV0</accession>
<feature type="domain" description="Orc1-like AAA ATPase" evidence="2">
    <location>
        <begin position="70"/>
        <end position="158"/>
    </location>
</feature>
<dbReference type="PANTHER" id="PTHR46082:SF6">
    <property type="entry name" value="AAA+ ATPASE DOMAIN-CONTAINING PROTEIN-RELATED"/>
    <property type="match status" value="1"/>
</dbReference>
<proteinExistence type="predicted"/>
<dbReference type="Proteomes" id="UP000630097">
    <property type="component" value="Unassembled WGS sequence"/>
</dbReference>
<dbReference type="InterPro" id="IPR011990">
    <property type="entry name" value="TPR-like_helical_dom_sf"/>
</dbReference>
<dbReference type="InterPro" id="IPR027417">
    <property type="entry name" value="P-loop_NTPase"/>
</dbReference>
<dbReference type="PANTHER" id="PTHR46082">
    <property type="entry name" value="ATP/GTP-BINDING PROTEIN-RELATED"/>
    <property type="match status" value="1"/>
</dbReference>
<dbReference type="Pfam" id="PF13374">
    <property type="entry name" value="TPR_10"/>
    <property type="match status" value="3"/>
</dbReference>
<dbReference type="Pfam" id="PF13424">
    <property type="entry name" value="TPR_12"/>
    <property type="match status" value="2"/>
</dbReference>
<comment type="caution">
    <text evidence="3">The sequence shown here is derived from an EMBL/GenBank/DDBJ whole genome shotgun (WGS) entry which is preliminary data.</text>
</comment>
<evidence type="ECO:0000313" key="3">
    <source>
        <dbReference type="EMBL" id="GIG83146.1"/>
    </source>
</evidence>
<keyword evidence="1" id="KW-1133">Transmembrane helix</keyword>
<organism evidence="3 4">
    <name type="scientific">Planotetraspora kaengkrachanensis</name>
    <dbReference type="NCBI Taxonomy" id="575193"/>
    <lineage>
        <taxon>Bacteria</taxon>
        <taxon>Bacillati</taxon>
        <taxon>Actinomycetota</taxon>
        <taxon>Actinomycetes</taxon>
        <taxon>Streptosporangiales</taxon>
        <taxon>Streptosporangiaceae</taxon>
        <taxon>Planotetraspora</taxon>
    </lineage>
</organism>
<dbReference type="EMBL" id="BONV01000036">
    <property type="protein sequence ID" value="GIG83146.1"/>
    <property type="molecule type" value="Genomic_DNA"/>
</dbReference>
<dbReference type="Gene3D" id="1.25.40.10">
    <property type="entry name" value="Tetratricopeptide repeat domain"/>
    <property type="match status" value="2"/>
</dbReference>
<keyword evidence="1" id="KW-0472">Membrane</keyword>
<feature type="transmembrane region" description="Helical" evidence="1">
    <location>
        <begin position="12"/>
        <end position="31"/>
    </location>
</feature>
<name>A0A8J3PXV0_9ACTN</name>
<evidence type="ECO:0000313" key="4">
    <source>
        <dbReference type="Proteomes" id="UP000630097"/>
    </source>
</evidence>
<keyword evidence="4" id="KW-1185">Reference proteome</keyword>
<evidence type="ECO:0000256" key="1">
    <source>
        <dbReference type="SAM" id="Phobius"/>
    </source>
</evidence>
<dbReference type="Gene3D" id="3.40.50.300">
    <property type="entry name" value="P-loop containing nucleotide triphosphate hydrolases"/>
    <property type="match status" value="1"/>
</dbReference>
<gene>
    <name evidence="3" type="ORF">Pka01_62730</name>
</gene>
<sequence>MVEVMDPLNAVAAVVGVVALGVGIWQLRVAIMDRRDARSAAVPRSDPEPTGTVTSGSLPVVAPLGRLPVEVVGRDDLLAELRRALGRRRGGPPGVWVLAGMGGVGKSTIALWLAAEARRLGRPVWWVNAADSLSLRGGSLEILRQLGAPEWVAREVRDAAPTAADRFWTFLDGPSTVRRGLLIFDNADAPELLSADGVSTPADGTGWIRPSRRVLTVVTTRNGEPGMWGNAVHLRPLKVLDDVAAASVLRALAPQVADSDGSGARALARRLGALPLALHLAGTYLASPFARWRDFDDYRQALDGGEGPEAIAELDSVRTEARATVSRTWELSLDALAGQGLVEARGLLYVLSCFAPSTAIPTSIMRTTVGEESRRTVPALRGLAEVGLLDVGGSSSAAQSEVTVHPVVADTCRARLLAPPDPDGPDGASIMAAPVRLLRVAAEELDKEQPEDWPSWERLIPHVAALVTWIARHLDTADLSALLTVGREALTSLWLNGGRAAYDREALARANLRAAGRLGDDHPDRLAALNDLAGALDGRGRHREAEDLFGSVLTGRRRVLGDENVETLLTRDHLVGAILAQGRFGEAEQMYRDLITDMGRTLGAEHRETLTTSVDLAWSIGMQGRAEEAAEICRRVLDAGRRVIGAEHPRTLDAWADLARWTGERGEHEQSEEMCRELLEVERRVLGARHPLTMSTETTLARALAGQGRFGESEKLLRDLLAEMEQIIGAGDARAITARSHLADGLAAQGRTDEAKRIYQHVLELQQLWMGDEHPETVRTRQVLAAMAVVR</sequence>
<dbReference type="Pfam" id="PF13191">
    <property type="entry name" value="AAA_16"/>
    <property type="match status" value="1"/>
</dbReference>
<feature type="transmembrane region" description="Helical" evidence="1">
    <location>
        <begin position="95"/>
        <end position="115"/>
    </location>
</feature>
<keyword evidence="1" id="KW-0812">Transmembrane</keyword>
<dbReference type="InterPro" id="IPR041664">
    <property type="entry name" value="AAA_16"/>
</dbReference>
<evidence type="ECO:0000259" key="2">
    <source>
        <dbReference type="Pfam" id="PF13191"/>
    </source>
</evidence>
<dbReference type="InterPro" id="IPR053137">
    <property type="entry name" value="NLR-like"/>
</dbReference>
<reference evidence="3 4" key="1">
    <citation type="submission" date="2021-01" db="EMBL/GenBank/DDBJ databases">
        <title>Whole genome shotgun sequence of Planotetraspora kaengkrachanensis NBRC 104272.</title>
        <authorList>
            <person name="Komaki H."/>
            <person name="Tamura T."/>
        </authorList>
    </citation>
    <scope>NUCLEOTIDE SEQUENCE [LARGE SCALE GENOMIC DNA]</scope>
    <source>
        <strain evidence="3 4">NBRC 104272</strain>
    </source>
</reference>
<dbReference type="SUPFAM" id="SSF52540">
    <property type="entry name" value="P-loop containing nucleoside triphosphate hydrolases"/>
    <property type="match status" value="1"/>
</dbReference>
<protein>
    <submittedName>
        <fullName evidence="3">Tetratricopeptide repeat protein</fullName>
    </submittedName>
</protein>
<dbReference type="PRINTS" id="PR00364">
    <property type="entry name" value="DISEASERSIST"/>
</dbReference>